<evidence type="ECO:0000313" key="2">
    <source>
        <dbReference type="Proteomes" id="UP001597357"/>
    </source>
</evidence>
<reference evidence="2" key="1">
    <citation type="journal article" date="2019" name="Int. J. Syst. Evol. Microbiol.">
        <title>The Global Catalogue of Microorganisms (GCM) 10K type strain sequencing project: providing services to taxonomists for standard genome sequencing and annotation.</title>
        <authorList>
            <consortium name="The Broad Institute Genomics Platform"/>
            <consortium name="The Broad Institute Genome Sequencing Center for Infectious Disease"/>
            <person name="Wu L."/>
            <person name="Ma J."/>
        </authorList>
    </citation>
    <scope>NUCLEOTIDE SEQUENCE [LARGE SCALE GENOMIC DNA]</scope>
    <source>
        <strain evidence="2">KCTC 42255</strain>
    </source>
</reference>
<proteinExistence type="predicted"/>
<protein>
    <recommendedName>
        <fullName evidence="3">DUF4292 domain-containing protein</fullName>
    </recommendedName>
</protein>
<dbReference type="EMBL" id="JBHULZ010000008">
    <property type="protein sequence ID" value="MFD2696735.1"/>
    <property type="molecule type" value="Genomic_DNA"/>
</dbReference>
<gene>
    <name evidence="1" type="ORF">ACFSQ0_01920</name>
</gene>
<organism evidence="1 2">
    <name type="scientific">Mesonia sediminis</name>
    <dbReference type="NCBI Taxonomy" id="1703946"/>
    <lineage>
        <taxon>Bacteria</taxon>
        <taxon>Pseudomonadati</taxon>
        <taxon>Bacteroidota</taxon>
        <taxon>Flavobacteriia</taxon>
        <taxon>Flavobacteriales</taxon>
        <taxon>Flavobacteriaceae</taxon>
        <taxon>Mesonia</taxon>
    </lineage>
</organism>
<dbReference type="Proteomes" id="UP001597357">
    <property type="component" value="Unassembled WGS sequence"/>
</dbReference>
<name>A0ABW5SBI8_9FLAO</name>
<sequence length="183" mass="20954">MRLFSALSIILVLNACQPSKTDQSLLIQPNQIGLLQKDTPIYTLDSIFKNDSVVKRRINSRFSSQDEFIVYSKEGRERLVLIPKNDFDSTSTVANIQIKDSLFHTAKGISIQSTFRKIQEHYKISRIENTLRTAVIFLNEQNLYLSIDKEFVSGDAKYNTNLPIAPSQIQDQATIKHLYLGWD</sequence>
<dbReference type="RefSeq" id="WP_379043354.1">
    <property type="nucleotide sequence ID" value="NZ_JBHULZ010000008.1"/>
</dbReference>
<accession>A0ABW5SBI8</accession>
<comment type="caution">
    <text evidence="1">The sequence shown here is derived from an EMBL/GenBank/DDBJ whole genome shotgun (WGS) entry which is preliminary data.</text>
</comment>
<evidence type="ECO:0000313" key="1">
    <source>
        <dbReference type="EMBL" id="MFD2696735.1"/>
    </source>
</evidence>
<evidence type="ECO:0008006" key="3">
    <source>
        <dbReference type="Google" id="ProtNLM"/>
    </source>
</evidence>
<keyword evidence="2" id="KW-1185">Reference proteome</keyword>